<accession>E7RLU8</accession>
<protein>
    <submittedName>
        <fullName evidence="1">Uncharacterized protein</fullName>
    </submittedName>
</protein>
<dbReference type="HOGENOM" id="CLU_3294419_0_0_10"/>
<reference evidence="1" key="1">
    <citation type="submission" date="2011-01" db="EMBL/GenBank/DDBJ databases">
        <authorList>
            <person name="Muzny D."/>
            <person name="Qin X."/>
            <person name="Buhay C."/>
            <person name="Dugan-Rocha S."/>
            <person name="Ding Y."/>
            <person name="Chen G."/>
            <person name="Hawes A."/>
            <person name="Holder M."/>
            <person name="Jhangiani S."/>
            <person name="Johnson A."/>
            <person name="Khan Z."/>
            <person name="Li Z."/>
            <person name="Liu W."/>
            <person name="Liu X."/>
            <person name="Perez L."/>
            <person name="Shen H."/>
            <person name="Wang Q."/>
            <person name="Watt J."/>
            <person name="Xi L."/>
            <person name="Xin Y."/>
            <person name="Zhou J."/>
            <person name="Deng J."/>
            <person name="Jiang H."/>
            <person name="Liu Y."/>
            <person name="Qu J."/>
            <person name="Song X.-Z."/>
            <person name="Zhang L."/>
            <person name="Villasana D."/>
            <person name="Johnson A."/>
            <person name="Liu J."/>
            <person name="Liyanage D."/>
            <person name="Lorensuhewa L."/>
            <person name="Robinson T."/>
            <person name="Song A."/>
            <person name="Song B.-B."/>
            <person name="Dinh H."/>
            <person name="Thornton R."/>
            <person name="Coyle M."/>
            <person name="Francisco L."/>
            <person name="Jackson L."/>
            <person name="Javaid M."/>
            <person name="Korchina V."/>
            <person name="Kovar C."/>
            <person name="Mata R."/>
            <person name="Mathew T."/>
            <person name="Ngo R."/>
            <person name="Nguyen L."/>
            <person name="Nguyen N."/>
            <person name="Okwuonu G."/>
            <person name="Ongeri F."/>
            <person name="Pham C."/>
            <person name="Simmons D."/>
            <person name="Wilczek-Boney K."/>
            <person name="Hale W."/>
            <person name="Jakkamsetti A."/>
            <person name="Pham P."/>
            <person name="Ruth R."/>
            <person name="San Lucas F."/>
            <person name="Warren J."/>
            <person name="Zhang J."/>
            <person name="Zhao Z."/>
            <person name="Zhou C."/>
            <person name="Zhu D."/>
            <person name="Lee S."/>
            <person name="Bess C."/>
            <person name="Blankenburg K."/>
            <person name="Forbes L."/>
            <person name="Fu Q."/>
            <person name="Gubbala S."/>
            <person name="Hirani K."/>
            <person name="Jayaseelan J.C."/>
            <person name="Lara F."/>
            <person name="Munidasa M."/>
            <person name="Palculict T."/>
            <person name="Patil S."/>
            <person name="Pu L.-L."/>
            <person name="Saada N."/>
            <person name="Tang L."/>
            <person name="Weissenberger G."/>
            <person name="Zhu Y."/>
            <person name="Hemphill L."/>
            <person name="Shang Y."/>
            <person name="Youmans B."/>
            <person name="Ayvaz T."/>
            <person name="Ross M."/>
            <person name="Santibanez J."/>
            <person name="Aqrawi P."/>
            <person name="Gross S."/>
            <person name="Joshi V."/>
            <person name="Fowler G."/>
            <person name="Nazareth L."/>
            <person name="Reid J."/>
            <person name="Worley K."/>
            <person name="Petrosino J."/>
            <person name="Highlander S."/>
            <person name="Gibbs R."/>
        </authorList>
    </citation>
    <scope>NUCLEOTIDE SEQUENCE [LARGE SCALE GENOMIC DNA]</scope>
    <source>
        <strain evidence="1">ATCC 33269</strain>
    </source>
</reference>
<dbReference type="EMBL" id="AEPE02000002">
    <property type="protein sequence ID" value="EFZ37729.1"/>
    <property type="molecule type" value="Genomic_DNA"/>
</dbReference>
<keyword evidence="2" id="KW-1185">Reference proteome</keyword>
<dbReference type="Proteomes" id="UP000005580">
    <property type="component" value="Unassembled WGS sequence"/>
</dbReference>
<proteinExistence type="predicted"/>
<gene>
    <name evidence="1" type="ORF">HMPREF0663_10098</name>
</gene>
<name>E7RLU8_9BACT</name>
<dbReference type="AlphaFoldDB" id="E7RLU8"/>
<evidence type="ECO:0000313" key="1">
    <source>
        <dbReference type="EMBL" id="EFZ37729.1"/>
    </source>
</evidence>
<sequence>MLVKGINSIRISRHDRHVQILVKDANLTFKLRNKNSFYEH</sequence>
<organism evidence="1 2">
    <name type="scientific">Hoylesella oralis ATCC 33269</name>
    <dbReference type="NCBI Taxonomy" id="873533"/>
    <lineage>
        <taxon>Bacteria</taxon>
        <taxon>Pseudomonadati</taxon>
        <taxon>Bacteroidota</taxon>
        <taxon>Bacteroidia</taxon>
        <taxon>Bacteroidales</taxon>
        <taxon>Prevotellaceae</taxon>
        <taxon>Hoylesella</taxon>
    </lineage>
</organism>
<comment type="caution">
    <text evidence="1">The sequence shown here is derived from an EMBL/GenBank/DDBJ whole genome shotgun (WGS) entry which is preliminary data.</text>
</comment>
<evidence type="ECO:0000313" key="2">
    <source>
        <dbReference type="Proteomes" id="UP000005580"/>
    </source>
</evidence>